<gene>
    <name evidence="1" type="ORF">OGAPHI_000901</name>
</gene>
<proteinExistence type="predicted"/>
<evidence type="ECO:0000313" key="1">
    <source>
        <dbReference type="EMBL" id="KAH3670386.1"/>
    </source>
</evidence>
<reference evidence="1" key="1">
    <citation type="journal article" date="2021" name="Open Biol.">
        <title>Shared evolutionary footprints suggest mitochondrial oxidative damage underlies multiple complex I losses in fungi.</title>
        <authorList>
            <person name="Schikora-Tamarit M.A."/>
            <person name="Marcet-Houben M."/>
            <person name="Nosek J."/>
            <person name="Gabaldon T."/>
        </authorList>
    </citation>
    <scope>NUCLEOTIDE SEQUENCE</scope>
    <source>
        <strain evidence="1">CBS6075</strain>
    </source>
</reference>
<sequence>MASLHLDGLSFLRITVTASSWSQHCNVHSFLQGNIGKRTKSKPLNGAIRKQLSNLVDTAGSTTSTSHTATLVERNVRVDDASESVNDTGVGNSNWRVLRTVDLLCCTSEIVDRRTIFLVDINTDHNLGSSVQNFFGSQCKQSDSSINEHWRNQGNIWQVSSSGNWVIGSKNITFLDLISPVLDGVLDTEAHGSQVDWNVRSVGGQVTVFIEQRTREVHSFLDIGGNRNLLQSSSHIFGDEHEPIREHRQQNRINIVQ</sequence>
<dbReference type="EMBL" id="JAEUBE010000087">
    <property type="protein sequence ID" value="KAH3670386.1"/>
    <property type="molecule type" value="Genomic_DNA"/>
</dbReference>
<dbReference type="AntiFam" id="ANF00115">
    <property type="entry name" value="Shadow ORF (opposite Oplah)"/>
</dbReference>
<organism evidence="1 2">
    <name type="scientific">Ogataea philodendri</name>
    <dbReference type="NCBI Taxonomy" id="1378263"/>
    <lineage>
        <taxon>Eukaryota</taxon>
        <taxon>Fungi</taxon>
        <taxon>Dikarya</taxon>
        <taxon>Ascomycota</taxon>
        <taxon>Saccharomycotina</taxon>
        <taxon>Pichiomycetes</taxon>
        <taxon>Pichiales</taxon>
        <taxon>Pichiaceae</taxon>
        <taxon>Ogataea</taxon>
    </lineage>
</organism>
<protein>
    <submittedName>
        <fullName evidence="1">Uncharacterized protein</fullName>
    </submittedName>
</protein>
<accession>A0A9P8T9T9</accession>
<dbReference type="Proteomes" id="UP000769157">
    <property type="component" value="Unassembled WGS sequence"/>
</dbReference>
<dbReference type="AlphaFoldDB" id="A0A9P8T9T9"/>
<comment type="caution">
    <text evidence="1">The sequence shown here is derived from an EMBL/GenBank/DDBJ whole genome shotgun (WGS) entry which is preliminary data.</text>
</comment>
<reference evidence="1" key="2">
    <citation type="submission" date="2021-01" db="EMBL/GenBank/DDBJ databases">
        <authorList>
            <person name="Schikora-Tamarit M.A."/>
        </authorList>
    </citation>
    <scope>NUCLEOTIDE SEQUENCE</scope>
    <source>
        <strain evidence="1">CBS6075</strain>
    </source>
</reference>
<name>A0A9P8T9T9_9ASCO</name>
<keyword evidence="2" id="KW-1185">Reference proteome</keyword>
<evidence type="ECO:0000313" key="2">
    <source>
        <dbReference type="Proteomes" id="UP000769157"/>
    </source>
</evidence>
<dbReference type="GeneID" id="70232869"/>
<dbReference type="RefSeq" id="XP_046063811.1">
    <property type="nucleotide sequence ID" value="XM_046209047.1"/>
</dbReference>